<dbReference type="Proteomes" id="UP000246278">
    <property type="component" value="Unassembled WGS sequence"/>
</dbReference>
<dbReference type="EMBL" id="PDNZ01000003">
    <property type="protein sequence ID" value="PWW82284.1"/>
    <property type="molecule type" value="Genomic_DNA"/>
</dbReference>
<reference evidence="4" key="1">
    <citation type="submission" date="2017-10" db="EMBL/GenBank/DDBJ databases">
        <authorList>
            <person name="Gaisin V.A."/>
            <person name="Rysina M.S."/>
            <person name="Grouzdev D.S."/>
        </authorList>
    </citation>
    <scope>NUCLEOTIDE SEQUENCE [LARGE SCALE GENOMIC DNA]</scope>
    <source>
        <strain evidence="4">V1</strain>
    </source>
</reference>
<dbReference type="InterPro" id="IPR006015">
    <property type="entry name" value="Universal_stress_UspA"/>
</dbReference>
<evidence type="ECO:0000259" key="2">
    <source>
        <dbReference type="Pfam" id="PF00582"/>
    </source>
</evidence>
<evidence type="ECO:0000313" key="3">
    <source>
        <dbReference type="EMBL" id="PWW82284.1"/>
    </source>
</evidence>
<proteinExistence type="inferred from homology"/>
<comment type="caution">
    <text evidence="3">The sequence shown here is derived from an EMBL/GenBank/DDBJ whole genome shotgun (WGS) entry which is preliminary data.</text>
</comment>
<dbReference type="CDD" id="cd00293">
    <property type="entry name" value="USP-like"/>
    <property type="match status" value="1"/>
</dbReference>
<dbReference type="OrthoDB" id="189896at2"/>
<dbReference type="Pfam" id="PF00582">
    <property type="entry name" value="Usp"/>
    <property type="match status" value="1"/>
</dbReference>
<organism evidence="3 4">
    <name type="scientific">Prosthecochloris marina</name>
    <dbReference type="NCBI Taxonomy" id="2017681"/>
    <lineage>
        <taxon>Bacteria</taxon>
        <taxon>Pseudomonadati</taxon>
        <taxon>Chlorobiota</taxon>
        <taxon>Chlorobiia</taxon>
        <taxon>Chlorobiales</taxon>
        <taxon>Chlorobiaceae</taxon>
        <taxon>Prosthecochloris</taxon>
    </lineage>
</organism>
<protein>
    <submittedName>
        <fullName evidence="3">Universal stress protein UspA</fullName>
    </submittedName>
</protein>
<dbReference type="PANTHER" id="PTHR46268:SF6">
    <property type="entry name" value="UNIVERSAL STRESS PROTEIN UP12"/>
    <property type="match status" value="1"/>
</dbReference>
<accession>A0A317T6N5</accession>
<dbReference type="InterPro" id="IPR006016">
    <property type="entry name" value="UspA"/>
</dbReference>
<name>A0A317T6N5_9CHLB</name>
<evidence type="ECO:0000256" key="1">
    <source>
        <dbReference type="ARBA" id="ARBA00008791"/>
    </source>
</evidence>
<gene>
    <name evidence="3" type="ORF">CR164_04545</name>
</gene>
<dbReference type="RefSeq" id="WP_110022758.1">
    <property type="nucleotide sequence ID" value="NZ_PDNZ01000003.1"/>
</dbReference>
<dbReference type="AlphaFoldDB" id="A0A317T6N5"/>
<sequence length="284" mass="31288">MTGVAKRITIKRITVAIDCSPHSRASLFAAAEIAGMLQAELLGVFVEDINLIRMAELPFSQEIHLHTARSEPLDSSKLERLLKLQAKEAHELFIQTAERFGIPYRFRKLRGMVPTEVLEAALGTDLLAMGRSGRTPVCCRGLGSTAKKAIREAKTNILLTRPGLGTDSPLLVIYDGSTGAKAALETALGFVREEASLHVFLLGNNVRRHAFLKDEVEMILGKRIAKKEFHVIPWTDSRTIAQCIHMIEPGLLVLSDTSDTISTETVYSLIDTIDYPVLLVKSPM</sequence>
<feature type="domain" description="UspA" evidence="2">
    <location>
        <begin position="10"/>
        <end position="161"/>
    </location>
</feature>
<keyword evidence="4" id="KW-1185">Reference proteome</keyword>
<comment type="similarity">
    <text evidence="1">Belongs to the universal stress protein A family.</text>
</comment>
<dbReference type="SUPFAM" id="SSF52402">
    <property type="entry name" value="Adenine nucleotide alpha hydrolases-like"/>
    <property type="match status" value="2"/>
</dbReference>
<evidence type="ECO:0000313" key="4">
    <source>
        <dbReference type="Proteomes" id="UP000246278"/>
    </source>
</evidence>
<dbReference type="PRINTS" id="PR01438">
    <property type="entry name" value="UNVRSLSTRESS"/>
</dbReference>
<dbReference type="Gene3D" id="3.40.50.12370">
    <property type="match status" value="1"/>
</dbReference>
<dbReference type="PANTHER" id="PTHR46268">
    <property type="entry name" value="STRESS RESPONSE PROTEIN NHAX"/>
    <property type="match status" value="1"/>
</dbReference>